<feature type="domain" description="ScoMcrA-like DNA sulfur-binding" evidence="1">
    <location>
        <begin position="176"/>
        <end position="313"/>
    </location>
</feature>
<evidence type="ECO:0000259" key="1">
    <source>
        <dbReference type="Pfam" id="PF26340"/>
    </source>
</evidence>
<reference evidence="2" key="1">
    <citation type="submission" date="2021-04" db="EMBL/GenBank/DDBJ databases">
        <title>Genomic sequence of Actinosynnema pretiosum subsp. pretiosum ATCC 31280 (C-14919).</title>
        <authorList>
            <person name="Bai L."/>
            <person name="Wang X."/>
            <person name="Xiao Y."/>
        </authorList>
    </citation>
    <scope>NUCLEOTIDE SEQUENCE</scope>
    <source>
        <strain evidence="2">ATCC 31280</strain>
    </source>
</reference>
<gene>
    <name evidence="2" type="ORF">KCV87_27710</name>
</gene>
<dbReference type="InterPro" id="IPR058813">
    <property type="entry name" value="DNA-SBD_ScoMcrA"/>
</dbReference>
<accession>A0AA45L463</accession>
<dbReference type="AlphaFoldDB" id="A0AA45L463"/>
<dbReference type="EMBL" id="CP073249">
    <property type="protein sequence ID" value="QUF03174.1"/>
    <property type="molecule type" value="Genomic_DNA"/>
</dbReference>
<proteinExistence type="predicted"/>
<sequence>MSMTSDSGKQLNAAFSVVPDGDGLAVVLESAGGADRQRPNARNPDYRAVLELLLRRLGALDAVLTAVLVDSSVVQRLSEEKRTLPLERLPLAECSDFHGLRKQLTQLQRGIGQSGGKASSGNATRRLRLRVDVPGHTGADAAALQARLARFPAKPEPEQPPTERPAPDYDVVWPTNKLLVEIRDLSTRSAEDRGLQESLTLLWALGRLTRGRARLTSWPEFEREVGDLLVEFGENRTPGHPFWHLASAPDLWETHGLAAIPTATDTGARAGFPALTSTALTKDRLLRTQVIAVLANAYLGDDAQAVLTKVGLGVADLDRPSASTTRVEQTALRSLLLDGRDAAPCVLCGNEYPVESLVAAHIKRRSACTPEQKLDLANVAMLACALGCDHLYEQGHLTVAPDGRIRVADTTSPAVRARLAELDGRHVPAHTPESRDYFEWHSTTVFTKPVGPVG</sequence>
<protein>
    <recommendedName>
        <fullName evidence="1">ScoMcrA-like DNA sulfur-binding domain-containing protein</fullName>
    </recommendedName>
</protein>
<evidence type="ECO:0000313" key="2">
    <source>
        <dbReference type="EMBL" id="QUF03174.1"/>
    </source>
</evidence>
<evidence type="ECO:0000313" key="3">
    <source>
        <dbReference type="Proteomes" id="UP000677152"/>
    </source>
</evidence>
<dbReference type="Pfam" id="PF26340">
    <property type="entry name" value="DNA-SBD_ScoMcrA"/>
    <property type="match status" value="1"/>
</dbReference>
<organism evidence="2 3">
    <name type="scientific">Actinosynnema pretiosum subsp. pretiosum</name>
    <dbReference type="NCBI Taxonomy" id="103721"/>
    <lineage>
        <taxon>Bacteria</taxon>
        <taxon>Bacillati</taxon>
        <taxon>Actinomycetota</taxon>
        <taxon>Actinomycetes</taxon>
        <taxon>Pseudonocardiales</taxon>
        <taxon>Pseudonocardiaceae</taxon>
        <taxon>Actinosynnema</taxon>
    </lineage>
</organism>
<name>A0AA45L463_9PSEU</name>
<dbReference type="Proteomes" id="UP000677152">
    <property type="component" value="Chromosome"/>
</dbReference>